<dbReference type="PANTHER" id="PTHR46193:SF18">
    <property type="entry name" value="HEXITOL PHOSPHATASE B"/>
    <property type="match status" value="1"/>
</dbReference>
<dbReference type="PRINTS" id="PR00413">
    <property type="entry name" value="HADHALOGNASE"/>
</dbReference>
<sequence length="216" mass="23433">MPKALLFDLDGTLSNTDAVHFPNWIEVLRPYGVEVTRELYEEHLSGRVDREGVGRVLPDLSDEEAEGLLETEELRARQRASEIGPLPGLRGIIEAARRRGLPLVLVTNSTVEDAGEILQPLGLHGAFDPVIHPQDAEEDKPAALPYERALEELGLPAEEVVAFEDSPTGVSSAVEAGIPVVGITTGHPPEDLLEAGVEIVVGDYMDPALYDFLGWD</sequence>
<dbReference type="Pfam" id="PF13419">
    <property type="entry name" value="HAD_2"/>
    <property type="match status" value="1"/>
</dbReference>
<protein>
    <recommendedName>
        <fullName evidence="7">Beta-phosphoglucomutase</fullName>
    </recommendedName>
</protein>
<comment type="cofactor">
    <cofactor evidence="1">
        <name>Mg(2+)</name>
        <dbReference type="ChEBI" id="CHEBI:18420"/>
    </cofactor>
</comment>
<dbReference type="InterPro" id="IPR023214">
    <property type="entry name" value="HAD_sf"/>
</dbReference>
<dbReference type="Gene3D" id="1.10.150.240">
    <property type="entry name" value="Putative phosphatase, domain 2"/>
    <property type="match status" value="1"/>
</dbReference>
<dbReference type="InterPro" id="IPR051600">
    <property type="entry name" value="Beta-PGM-like"/>
</dbReference>
<dbReference type="InterPro" id="IPR041492">
    <property type="entry name" value="HAD_2"/>
</dbReference>
<proteinExistence type="inferred from homology"/>
<dbReference type="InterPro" id="IPR023198">
    <property type="entry name" value="PGP-like_dom2"/>
</dbReference>
<dbReference type="SUPFAM" id="SSF56784">
    <property type="entry name" value="HAD-like"/>
    <property type="match status" value="1"/>
</dbReference>
<dbReference type="EMBL" id="CADCVH010000046">
    <property type="protein sequence ID" value="CAA9454749.1"/>
    <property type="molecule type" value="Genomic_DNA"/>
</dbReference>
<dbReference type="GO" id="GO:0003824">
    <property type="term" value="F:catalytic activity"/>
    <property type="evidence" value="ECO:0007669"/>
    <property type="project" value="UniProtKB-ARBA"/>
</dbReference>
<dbReference type="SFLD" id="SFLDG01129">
    <property type="entry name" value="C1.5:_HAD__Beta-PGM__Phosphata"/>
    <property type="match status" value="1"/>
</dbReference>
<name>A0A6J4QTN7_9ACTN</name>
<dbReference type="InterPro" id="IPR036412">
    <property type="entry name" value="HAD-like_sf"/>
</dbReference>
<evidence type="ECO:0000256" key="2">
    <source>
        <dbReference type="ARBA" id="ARBA00006171"/>
    </source>
</evidence>
<evidence type="ECO:0000256" key="1">
    <source>
        <dbReference type="ARBA" id="ARBA00001946"/>
    </source>
</evidence>
<dbReference type="SFLD" id="SFLDS00003">
    <property type="entry name" value="Haloacid_Dehalogenase"/>
    <property type="match status" value="1"/>
</dbReference>
<dbReference type="InterPro" id="IPR006439">
    <property type="entry name" value="HAD-SF_hydro_IA"/>
</dbReference>
<evidence type="ECO:0000256" key="3">
    <source>
        <dbReference type="ARBA" id="ARBA00022723"/>
    </source>
</evidence>
<evidence type="ECO:0000313" key="6">
    <source>
        <dbReference type="EMBL" id="CAA9454749.1"/>
    </source>
</evidence>
<keyword evidence="5" id="KW-0119">Carbohydrate metabolism</keyword>
<keyword evidence="3" id="KW-0479">Metal-binding</keyword>
<dbReference type="PANTHER" id="PTHR46193">
    <property type="entry name" value="6-PHOSPHOGLUCONATE PHOSPHATASE"/>
    <property type="match status" value="1"/>
</dbReference>
<dbReference type="NCBIfam" id="TIGR01509">
    <property type="entry name" value="HAD-SF-IA-v3"/>
    <property type="match status" value="1"/>
</dbReference>
<dbReference type="AlphaFoldDB" id="A0A6J4QTN7"/>
<dbReference type="GO" id="GO:0046872">
    <property type="term" value="F:metal ion binding"/>
    <property type="evidence" value="ECO:0007669"/>
    <property type="project" value="UniProtKB-KW"/>
</dbReference>
<reference evidence="6" key="1">
    <citation type="submission" date="2020-02" db="EMBL/GenBank/DDBJ databases">
        <authorList>
            <person name="Meier V. D."/>
        </authorList>
    </citation>
    <scope>NUCLEOTIDE SEQUENCE</scope>
    <source>
        <strain evidence="6">AVDCRST_MAG02</strain>
    </source>
</reference>
<dbReference type="Gene3D" id="3.40.50.1000">
    <property type="entry name" value="HAD superfamily/HAD-like"/>
    <property type="match status" value="1"/>
</dbReference>
<evidence type="ECO:0000256" key="4">
    <source>
        <dbReference type="ARBA" id="ARBA00022842"/>
    </source>
</evidence>
<gene>
    <name evidence="6" type="ORF">AVDCRST_MAG02-1426</name>
</gene>
<evidence type="ECO:0000256" key="5">
    <source>
        <dbReference type="ARBA" id="ARBA00023277"/>
    </source>
</evidence>
<accession>A0A6J4QTN7</accession>
<organism evidence="6">
    <name type="scientific">uncultured Rubrobacteraceae bacterium</name>
    <dbReference type="NCBI Taxonomy" id="349277"/>
    <lineage>
        <taxon>Bacteria</taxon>
        <taxon>Bacillati</taxon>
        <taxon>Actinomycetota</taxon>
        <taxon>Rubrobacteria</taxon>
        <taxon>Rubrobacterales</taxon>
        <taxon>Rubrobacteraceae</taxon>
        <taxon>environmental samples</taxon>
    </lineage>
</organism>
<comment type="similarity">
    <text evidence="2">Belongs to the HAD-like hydrolase superfamily. CbbY/CbbZ/Gph/YieH family.</text>
</comment>
<evidence type="ECO:0008006" key="7">
    <source>
        <dbReference type="Google" id="ProtNLM"/>
    </source>
</evidence>
<keyword evidence="4" id="KW-0460">Magnesium</keyword>